<dbReference type="InterPro" id="IPR013103">
    <property type="entry name" value="RVT_2"/>
</dbReference>
<dbReference type="AlphaFoldDB" id="A0A0W0F4X0"/>
<feature type="compositionally biased region" description="Polar residues" evidence="1">
    <location>
        <begin position="1"/>
        <end position="19"/>
    </location>
</feature>
<evidence type="ECO:0000313" key="4">
    <source>
        <dbReference type="Proteomes" id="UP000054988"/>
    </source>
</evidence>
<dbReference type="SUPFAM" id="SSF56672">
    <property type="entry name" value="DNA/RNA polymerases"/>
    <property type="match status" value="1"/>
</dbReference>
<dbReference type="EMBL" id="LATX01002331">
    <property type="protein sequence ID" value="KTB31352.1"/>
    <property type="molecule type" value="Genomic_DNA"/>
</dbReference>
<protein>
    <submittedName>
        <fullName evidence="3">Putative retrovirus-related pol polyprotein</fullName>
    </submittedName>
</protein>
<evidence type="ECO:0000259" key="2">
    <source>
        <dbReference type="Pfam" id="PF07727"/>
    </source>
</evidence>
<organism evidence="3 4">
    <name type="scientific">Moniliophthora roreri</name>
    <name type="common">Frosty pod rot fungus</name>
    <name type="synonym">Monilia roreri</name>
    <dbReference type="NCBI Taxonomy" id="221103"/>
    <lineage>
        <taxon>Eukaryota</taxon>
        <taxon>Fungi</taxon>
        <taxon>Dikarya</taxon>
        <taxon>Basidiomycota</taxon>
        <taxon>Agaricomycotina</taxon>
        <taxon>Agaricomycetes</taxon>
        <taxon>Agaricomycetidae</taxon>
        <taxon>Agaricales</taxon>
        <taxon>Marasmiineae</taxon>
        <taxon>Marasmiaceae</taxon>
        <taxon>Moniliophthora</taxon>
    </lineage>
</organism>
<feature type="region of interest" description="Disordered" evidence="1">
    <location>
        <begin position="1"/>
        <end position="109"/>
    </location>
</feature>
<name>A0A0W0F4X0_MONRR</name>
<reference evidence="3 4" key="1">
    <citation type="submission" date="2015-12" db="EMBL/GenBank/DDBJ databases">
        <title>Draft genome sequence of Moniliophthora roreri, the causal agent of frosty pod rot of cacao.</title>
        <authorList>
            <person name="Aime M.C."/>
            <person name="Diaz-Valderrama J.R."/>
            <person name="Kijpornyongpan T."/>
            <person name="Phillips-Mora W."/>
        </authorList>
    </citation>
    <scope>NUCLEOTIDE SEQUENCE [LARGE SCALE GENOMIC DNA]</scope>
    <source>
        <strain evidence="3 4">MCA 2952</strain>
    </source>
</reference>
<feature type="compositionally biased region" description="Low complexity" evidence="1">
    <location>
        <begin position="21"/>
        <end position="35"/>
    </location>
</feature>
<accession>A0A0W0F4X0</accession>
<dbReference type="InterPro" id="IPR043502">
    <property type="entry name" value="DNA/RNA_pol_sf"/>
</dbReference>
<evidence type="ECO:0000256" key="1">
    <source>
        <dbReference type="SAM" id="MobiDB-lite"/>
    </source>
</evidence>
<feature type="compositionally biased region" description="Polar residues" evidence="1">
    <location>
        <begin position="98"/>
        <end position="107"/>
    </location>
</feature>
<feature type="compositionally biased region" description="Pro residues" evidence="1">
    <location>
        <begin position="36"/>
        <end position="45"/>
    </location>
</feature>
<gene>
    <name evidence="3" type="ORF">WG66_16063</name>
</gene>
<dbReference type="PANTHER" id="PTHR11439">
    <property type="entry name" value="GAG-POL-RELATED RETROTRANSPOSON"/>
    <property type="match status" value="1"/>
</dbReference>
<dbReference type="CDD" id="cd09272">
    <property type="entry name" value="RNase_HI_RT_Ty1"/>
    <property type="match status" value="1"/>
</dbReference>
<comment type="caution">
    <text evidence="3">The sequence shown here is derived from an EMBL/GenBank/DDBJ whole genome shotgun (WGS) entry which is preliminary data.</text>
</comment>
<dbReference type="Pfam" id="PF07727">
    <property type="entry name" value="RVT_2"/>
    <property type="match status" value="1"/>
</dbReference>
<dbReference type="PANTHER" id="PTHR11439:SF463">
    <property type="entry name" value="REVERSE TRANSCRIPTASE TY1_COPIA-TYPE DOMAIN-CONTAINING PROTEIN"/>
    <property type="match status" value="1"/>
</dbReference>
<feature type="domain" description="Reverse transcriptase Ty1/copia-type" evidence="2">
    <location>
        <begin position="149"/>
        <end position="377"/>
    </location>
</feature>
<proteinExistence type="predicted"/>
<dbReference type="eggNOG" id="KOG0017">
    <property type="taxonomic scope" value="Eukaryota"/>
</dbReference>
<sequence>MFTGLQSNNANSVTINNDGIDTPSAPSASPSASDPVKPPPSPVPTPSASKLEQPSTPTPSPSSPLSAQCPKAMPKSWPNPSVPPLHTHHAAAKEATASSGGDTQPETSHAAVLSVGDNPQTLAQALNGSECKYWVEAIEEELQHLAGTETYELVPCPEGQKPTGTKWVFNIKQNEQGRIVEHCAHLVAQGFSQIPGVDFWDTYVPVAHIESIRAISCLAATLNWEIHPAYVAQPPGYVVKGKENCVWLLHKALYGLHQSTFLWYQKLKKILITLGFKPCPSNPCVFVCHTEKGTVIITSHVDDLGLFASSKSILDKFKSNLSKHVVISDKGEISQLLGMTVTQDRAACTISFNQSLYIDSIVECFGLGSARLSPTPIAHSTKLSKTQSPTTLEEQSTMAKVPYQSAVSSIMHATVMTRPDISHACQCVAQFMQNPGEAHWTAVKQIIWYLKGTRNLSLTLGGVSKSFDVTAWSNSNFAGHPDHGQSVSGYALFLGRGCFSWRSRKQTTTASLTSEAEYYAAHLCGCEVIWFCQLMKQIGFPLEAPTPFHVDSQAAIANMNSEQINGSNKHVKVSYHWIHKAVIEDQHIVTSFAGPAHSRLVQMLGLEVVGTH</sequence>
<evidence type="ECO:0000313" key="3">
    <source>
        <dbReference type="EMBL" id="KTB31352.1"/>
    </source>
</evidence>
<dbReference type="Proteomes" id="UP000054988">
    <property type="component" value="Unassembled WGS sequence"/>
</dbReference>